<accession>A0A3A1R632</accession>
<dbReference type="Proteomes" id="UP000265801">
    <property type="component" value="Unassembled WGS sequence"/>
</dbReference>
<evidence type="ECO:0000313" key="3">
    <source>
        <dbReference type="Proteomes" id="UP000265801"/>
    </source>
</evidence>
<dbReference type="EMBL" id="QXIR01000003">
    <property type="protein sequence ID" value="RIW37586.1"/>
    <property type="molecule type" value="Genomic_DNA"/>
</dbReference>
<comment type="caution">
    <text evidence="2">The sequence shown here is derived from an EMBL/GenBank/DDBJ whole genome shotgun (WGS) entry which is preliminary data.</text>
</comment>
<feature type="region of interest" description="Disordered" evidence="1">
    <location>
        <begin position="22"/>
        <end position="52"/>
    </location>
</feature>
<feature type="compositionally biased region" description="Basic and acidic residues" evidence="1">
    <location>
        <begin position="22"/>
        <end position="31"/>
    </location>
</feature>
<reference evidence="2 3" key="1">
    <citation type="submission" date="2018-09" db="EMBL/GenBank/DDBJ databases">
        <title>Bacillus saliacetes sp. nov., isolated from Thai shrimp paste (Ka-pi).</title>
        <authorList>
            <person name="Daroonpunt R."/>
            <person name="Tanasupawat S."/>
            <person name="Yiamsombut S."/>
        </authorList>
    </citation>
    <scope>NUCLEOTIDE SEQUENCE [LARGE SCALE GENOMIC DNA]</scope>
    <source>
        <strain evidence="2 3">SKP7-4</strain>
    </source>
</reference>
<evidence type="ECO:0000313" key="2">
    <source>
        <dbReference type="EMBL" id="RIW37586.1"/>
    </source>
</evidence>
<gene>
    <name evidence="2" type="ORF">D3H55_03160</name>
</gene>
<keyword evidence="3" id="KW-1185">Reference proteome</keyword>
<proteinExistence type="predicted"/>
<dbReference type="AlphaFoldDB" id="A0A3A1R632"/>
<dbReference type="RefSeq" id="WP_119545467.1">
    <property type="nucleotide sequence ID" value="NZ_QXIR01000003.1"/>
</dbReference>
<sequence>MENLIFLVIAGLVSMLFNRMKRDPSEQEPRSPRPQSPEADMDSTWEEKTDSDTILDKGIEVIETQGRNKFLEKQEEARKRIADLKAQETVYNQRAQRVKKKTPAAAREQRAKVDLRKLGSDDIVKGIVLSEILCPPRAKKRSWRG</sequence>
<evidence type="ECO:0000256" key="1">
    <source>
        <dbReference type="SAM" id="MobiDB-lite"/>
    </source>
</evidence>
<dbReference type="OrthoDB" id="2454451at2"/>
<protein>
    <submittedName>
        <fullName evidence="2">Uncharacterized protein</fullName>
    </submittedName>
</protein>
<organism evidence="2 3">
    <name type="scientific">Bacillus salacetis</name>
    <dbReference type="NCBI Taxonomy" id="2315464"/>
    <lineage>
        <taxon>Bacteria</taxon>
        <taxon>Bacillati</taxon>
        <taxon>Bacillota</taxon>
        <taxon>Bacilli</taxon>
        <taxon>Bacillales</taxon>
        <taxon>Bacillaceae</taxon>
        <taxon>Bacillus</taxon>
    </lineage>
</organism>
<name>A0A3A1R632_9BACI</name>